<name>A0A0G4FGZ5_9ALVE</name>
<gene>
    <name evidence="2" type="ORF">Cvel_16947</name>
</gene>
<dbReference type="SUPFAM" id="SSF51905">
    <property type="entry name" value="FAD/NAD(P)-binding domain"/>
    <property type="match status" value="1"/>
</dbReference>
<proteinExistence type="predicted"/>
<dbReference type="AlphaFoldDB" id="A0A0G4FGZ5"/>
<feature type="region of interest" description="Disordered" evidence="1">
    <location>
        <begin position="310"/>
        <end position="334"/>
    </location>
</feature>
<organism evidence="2">
    <name type="scientific">Chromera velia CCMP2878</name>
    <dbReference type="NCBI Taxonomy" id="1169474"/>
    <lineage>
        <taxon>Eukaryota</taxon>
        <taxon>Sar</taxon>
        <taxon>Alveolata</taxon>
        <taxon>Colpodellida</taxon>
        <taxon>Chromeraceae</taxon>
        <taxon>Chromera</taxon>
    </lineage>
</organism>
<dbReference type="EMBL" id="CDMZ01000362">
    <property type="protein sequence ID" value="CEM12686.1"/>
    <property type="molecule type" value="Genomic_DNA"/>
</dbReference>
<dbReference type="Gene3D" id="3.50.50.60">
    <property type="entry name" value="FAD/NAD(P)-binding domain"/>
    <property type="match status" value="1"/>
</dbReference>
<feature type="region of interest" description="Disordered" evidence="1">
    <location>
        <begin position="227"/>
        <end position="267"/>
    </location>
</feature>
<reference evidence="2" key="1">
    <citation type="submission" date="2014-11" db="EMBL/GenBank/DDBJ databases">
        <authorList>
            <person name="Otto D Thomas"/>
            <person name="Naeem Raeece"/>
        </authorList>
    </citation>
    <scope>NUCLEOTIDE SEQUENCE</scope>
</reference>
<dbReference type="VEuPathDB" id="CryptoDB:Cvel_16947"/>
<evidence type="ECO:0000313" key="2">
    <source>
        <dbReference type="EMBL" id="CEM12686.1"/>
    </source>
</evidence>
<accession>A0A0G4FGZ5</accession>
<sequence>MLLRLVTVVSVHVVVLLNSFFSVKAGLSKGSWRSLCRFSLPLDESRPDVIILGASLTGLALAKGLHDAGFSVEIISPENFRNFLGGIRWDRLFASVSDRQTEELQPVCNDTLKIFRKIAGDRAGDRLEEAVLGPSEAYRACVWEMKRLLLFELVHSGVILTGNSRVQTVALTEDDRVCLRFEKLGGERSLLGENREDREVDLIVCAEADPDAAVDLRKLLAQTAEDFRKGRRGLPPKESASEGPEMGHGSASIEQKERGGEDQGPPPCSFPLRKSLVFCVSDADLRGSVLRSLGTACALSDALTSSVATLSSRSRAIPESSAPSQAEKPPPAPTKPQWVQLLLWVDDWLFRNKNEQDRIDAAVWALRVKRRRRMLSRLRRYDRQHPFRRVRRAVKKNAKSKKVAQTLT</sequence>
<dbReference type="InterPro" id="IPR036188">
    <property type="entry name" value="FAD/NAD-bd_sf"/>
</dbReference>
<evidence type="ECO:0000256" key="1">
    <source>
        <dbReference type="SAM" id="MobiDB-lite"/>
    </source>
</evidence>
<protein>
    <submittedName>
        <fullName evidence="2">Uncharacterized protein</fullName>
    </submittedName>
</protein>